<dbReference type="RefSeq" id="XP_016471142.1">
    <property type="nucleotide sequence ID" value="XM_016615656.1"/>
</dbReference>
<dbReference type="KEGG" id="nta:107793332"/>
<dbReference type="InterPro" id="IPR011990">
    <property type="entry name" value="TPR-like_helical_dom_sf"/>
</dbReference>
<protein>
    <submittedName>
        <fullName evidence="6 7">Pentatricopeptide repeat-containing protein At2g22070-like</fullName>
    </submittedName>
</protein>
<organism evidence="6">
    <name type="scientific">Nicotiana tabacum</name>
    <name type="common">Common tobacco</name>
    <dbReference type="NCBI Taxonomy" id="4097"/>
    <lineage>
        <taxon>Eukaryota</taxon>
        <taxon>Viridiplantae</taxon>
        <taxon>Streptophyta</taxon>
        <taxon>Embryophyta</taxon>
        <taxon>Tracheophyta</taxon>
        <taxon>Spermatophyta</taxon>
        <taxon>Magnoliopsida</taxon>
        <taxon>eudicotyledons</taxon>
        <taxon>Gunneridae</taxon>
        <taxon>Pentapetalae</taxon>
        <taxon>asterids</taxon>
        <taxon>lamiids</taxon>
        <taxon>Solanales</taxon>
        <taxon>Solanaceae</taxon>
        <taxon>Nicotianoideae</taxon>
        <taxon>Nicotianeae</taxon>
        <taxon>Nicotiana</taxon>
    </lineage>
</organism>
<evidence type="ECO:0000259" key="4">
    <source>
        <dbReference type="Pfam" id="PF14432"/>
    </source>
</evidence>
<dbReference type="FunFam" id="1.25.40.10:FF:002598">
    <property type="entry name" value="Pentatricopeptide repeat-containing protein At2g22070"/>
    <property type="match status" value="1"/>
</dbReference>
<dbReference type="InterPro" id="IPR046848">
    <property type="entry name" value="E_motif"/>
</dbReference>
<feature type="domain" description="DYW" evidence="4">
    <location>
        <begin position="693"/>
        <end position="785"/>
    </location>
</feature>
<dbReference type="GO" id="GO:0003723">
    <property type="term" value="F:RNA binding"/>
    <property type="evidence" value="ECO:0000318"/>
    <property type="project" value="GO_Central"/>
</dbReference>
<dbReference type="Pfam" id="PF13041">
    <property type="entry name" value="PPR_2"/>
    <property type="match status" value="3"/>
</dbReference>
<gene>
    <name evidence="6 7" type="primary">LOC107793332</name>
</gene>
<dbReference type="GO" id="GO:0008270">
    <property type="term" value="F:zinc ion binding"/>
    <property type="evidence" value="ECO:0007669"/>
    <property type="project" value="InterPro"/>
</dbReference>
<dbReference type="Pfam" id="PF20431">
    <property type="entry name" value="E_motif"/>
    <property type="match status" value="1"/>
</dbReference>
<dbReference type="Pfam" id="PF14432">
    <property type="entry name" value="DYW_deaminase"/>
    <property type="match status" value="1"/>
</dbReference>
<name>A0A1S4A3J5_TOBAC</name>
<dbReference type="PROSITE" id="PS51375">
    <property type="entry name" value="PPR"/>
    <property type="match status" value="6"/>
</dbReference>
<dbReference type="RefSeq" id="XP_016471141.1">
    <property type="nucleotide sequence ID" value="XM_016615655.1"/>
</dbReference>
<dbReference type="PANTHER" id="PTHR47926:SF519">
    <property type="entry name" value="DYW DOMAIN-CONTAINING PROTEIN"/>
    <property type="match status" value="1"/>
</dbReference>
<dbReference type="InterPro" id="IPR002885">
    <property type="entry name" value="PPR_rpt"/>
</dbReference>
<dbReference type="FunFam" id="1.25.40.10:FF:001162">
    <property type="entry name" value="Pentatricopeptide repeat-containing protein"/>
    <property type="match status" value="1"/>
</dbReference>
<reference key="1">
    <citation type="journal article" date="2014" name="Nat. Commun.">
        <title>The tobacco genome sequence and its comparison with those of tomato and potato.</title>
        <authorList>
            <person name="Sierro N."/>
            <person name="Battey J.N."/>
            <person name="Ouadi S."/>
            <person name="Bakaher N."/>
            <person name="Bovet L."/>
            <person name="Willig A."/>
            <person name="Goepfert S."/>
            <person name="Peitsch M.C."/>
            <person name="Ivanov N.V."/>
        </authorList>
    </citation>
    <scope>NUCLEOTIDE SEQUENCE [LARGE SCALE GENOMIC DNA]</scope>
    <source>
        <strain>cv. TN90</strain>
    </source>
</reference>
<accession>A0A1S4A3J5</accession>
<feature type="repeat" description="PPR" evidence="3">
    <location>
        <begin position="615"/>
        <end position="649"/>
    </location>
</feature>
<dbReference type="SMR" id="A0A1S4A3J5"/>
<dbReference type="NCBIfam" id="TIGR00756">
    <property type="entry name" value="PPR"/>
    <property type="match status" value="5"/>
</dbReference>
<keyword evidence="5" id="KW-1185">Reference proteome</keyword>
<dbReference type="GeneID" id="107793332"/>
<dbReference type="AlphaFoldDB" id="A0A1S4A3J5"/>
<sequence length="785" mass="87635">MNHQTSQSFGSQSHFYVSLLQDSLKTKRPFAIKLIHGHIVKSGLHFGVFLMNNVINGYAKTGFLSYARKVFDEMPVRDTSSWNTLLSGYSKQGSVKEAYLIFKEMPYRDSVSWTTMIVGYNLVGRFQVAIQMFLEMVASDVLPTQYTFTSVLASCAAIRALYEGQKIHSFVVKFGLSSHVSVANSLLNMYAKSGDANAARNVFDRIVVKNTSSWNALISLHMQAGRVDLALAQFEQMDEHDIVSWNSMITGYNQHGFDVLALNMFSRMLKEFSLGPDRYTLASALSACANLGELNVGKQIHAHLIRTEFDTSGAVGNSLICMYSRCGGVDIARKILEKNRESSLNVIAFTALLDGYIKLGNISPARKIFDSLKDRDVVVWTAMIVGYVQNGLNDDAMELFRSMVKEGPDPNNYTLAAMLSVCSSVASLNHGKQIHSAAIKSGKALSVSVSNALITMYAKAGNISCARRVFDLIRLNRDTVSWTSMILALAQHGLGAEATQLFEDMLALEMKPDHITYVGVLTACTHVGLVAQGRNYYKMMKEMHSIEPTSSHCACMIDLFGRAGLLEEAQDFIEKMPIEPDVIAWGSLLASCRVHKKVELAKVAADRLLSIDPENSGAYSALANVYSSCGKWEEAAKIRKSMKDRQVKKEQGFSWIQLKNVVHVFGVDDGLHPQRDAIYKTMEKIWEDIKKMGFIPQTESVLHDLDYEVKEQILRHHSEKLAIAFGLINTPENTTLRIMKNLRVCNDCHSAIKFISKLVGREIIVRDATRFHHFKGGFCSCRDYW</sequence>
<evidence type="ECO:0000256" key="1">
    <source>
        <dbReference type="ARBA" id="ARBA00006643"/>
    </source>
</evidence>
<comment type="similarity">
    <text evidence="1">Belongs to the PPR family. PCMP-H subfamily.</text>
</comment>
<evidence type="ECO:0000313" key="7">
    <source>
        <dbReference type="RefSeq" id="XP_016471142.1"/>
    </source>
</evidence>
<dbReference type="FunFam" id="1.25.40.10:FF:000442">
    <property type="entry name" value="Pentatricopeptide repeat-containing protein At3g49710"/>
    <property type="match status" value="1"/>
</dbReference>
<dbReference type="SUPFAM" id="SSF48452">
    <property type="entry name" value="TPR-like"/>
    <property type="match status" value="1"/>
</dbReference>
<dbReference type="OMA" id="IYWFRDI"/>
<evidence type="ECO:0000313" key="6">
    <source>
        <dbReference type="RefSeq" id="XP_016471141.1"/>
    </source>
</evidence>
<feature type="repeat" description="PPR" evidence="3">
    <location>
        <begin position="376"/>
        <end position="410"/>
    </location>
</feature>
<dbReference type="OrthoDB" id="185373at2759"/>
<dbReference type="PaxDb" id="4097-A0A1S4A3J5"/>
<dbReference type="Proteomes" id="UP000790787">
    <property type="component" value="Chromosome 11"/>
</dbReference>
<dbReference type="GO" id="GO:0009451">
    <property type="term" value="P:RNA modification"/>
    <property type="evidence" value="ECO:0000318"/>
    <property type="project" value="GO_Central"/>
</dbReference>
<dbReference type="InterPro" id="IPR032867">
    <property type="entry name" value="DYW_dom"/>
</dbReference>
<evidence type="ECO:0000256" key="3">
    <source>
        <dbReference type="PROSITE-ProRule" id="PRU00708"/>
    </source>
</evidence>
<feature type="repeat" description="PPR" evidence="3">
    <location>
        <begin position="78"/>
        <end position="112"/>
    </location>
</feature>
<keyword evidence="2" id="KW-0677">Repeat</keyword>
<feature type="repeat" description="PPR" evidence="3">
    <location>
        <begin position="478"/>
        <end position="512"/>
    </location>
</feature>
<dbReference type="Gene3D" id="1.25.40.10">
    <property type="entry name" value="Tetratricopeptide repeat domain"/>
    <property type="match status" value="6"/>
</dbReference>
<feature type="repeat" description="PPR" evidence="3">
    <location>
        <begin position="345"/>
        <end position="375"/>
    </location>
</feature>
<feature type="repeat" description="PPR" evidence="3">
    <location>
        <begin position="210"/>
        <end position="244"/>
    </location>
</feature>
<dbReference type="Pfam" id="PF01535">
    <property type="entry name" value="PPR"/>
    <property type="match status" value="7"/>
</dbReference>
<evidence type="ECO:0000256" key="2">
    <source>
        <dbReference type="ARBA" id="ARBA00022737"/>
    </source>
</evidence>
<dbReference type="InterPro" id="IPR046960">
    <property type="entry name" value="PPR_At4g14850-like_plant"/>
</dbReference>
<evidence type="ECO:0000313" key="5">
    <source>
        <dbReference type="Proteomes" id="UP000790787"/>
    </source>
</evidence>
<proteinExistence type="inferred from homology"/>
<dbReference type="PANTHER" id="PTHR47926">
    <property type="entry name" value="PENTATRICOPEPTIDE REPEAT-CONTAINING PROTEIN"/>
    <property type="match status" value="1"/>
</dbReference>
<reference evidence="6 7" key="2">
    <citation type="submission" date="2025-04" db="UniProtKB">
        <authorList>
            <consortium name="RefSeq"/>
        </authorList>
    </citation>
    <scope>IDENTIFICATION</scope>
</reference>